<keyword evidence="3" id="KW-1185">Reference proteome</keyword>
<sequence>MESATRLWMRRTFGPEVEGVEQTHYVVGSPWSSQQLDESWFASLDPVWQDAWDDDHGTLLPETVTDRALVASREVDFDAGERLLVHYMQPHCPFIDSPDIATPKAAEGFTDAAERDIWTRLQAAEVSLESVWNGYRANLDLALAEVERLLHGIDSERVIITSDHGNAIGEYGLYGHPESMPFDCLREVPWFETTAIDTGERASSERVRSEPTSEEPTDDDIEARLRALGYR</sequence>
<feature type="compositionally biased region" description="Acidic residues" evidence="1">
    <location>
        <begin position="212"/>
        <end position="221"/>
    </location>
</feature>
<evidence type="ECO:0000256" key="1">
    <source>
        <dbReference type="SAM" id="MobiDB-lite"/>
    </source>
</evidence>
<gene>
    <name evidence="2" type="ORF">N0B31_22275</name>
</gene>
<dbReference type="Gene3D" id="3.40.720.10">
    <property type="entry name" value="Alkaline Phosphatase, subunit A"/>
    <property type="match status" value="1"/>
</dbReference>
<proteinExistence type="predicted"/>
<dbReference type="GeneID" id="74945211"/>
<organism evidence="2 3">
    <name type="scientific">Salinirubellus salinus</name>
    <dbReference type="NCBI Taxonomy" id="1364945"/>
    <lineage>
        <taxon>Archaea</taxon>
        <taxon>Methanobacteriati</taxon>
        <taxon>Methanobacteriota</taxon>
        <taxon>Stenosarchaea group</taxon>
        <taxon>Halobacteria</taxon>
        <taxon>Halobacteriales</taxon>
        <taxon>Natronomonadaceae</taxon>
        <taxon>Salinirubellus</taxon>
    </lineage>
</organism>
<evidence type="ECO:0008006" key="4">
    <source>
        <dbReference type="Google" id="ProtNLM"/>
    </source>
</evidence>
<dbReference type="EMBL" id="CP104004">
    <property type="protein sequence ID" value="UWM56975.1"/>
    <property type="molecule type" value="Genomic_DNA"/>
</dbReference>
<protein>
    <recommendedName>
        <fullName evidence="4">Sulfatase N-terminal domain-containing protein</fullName>
    </recommendedName>
</protein>
<reference evidence="2" key="1">
    <citation type="submission" date="2022-09" db="EMBL/GenBank/DDBJ databases">
        <title>Diverse halophilic archaea isolated from saline environments.</title>
        <authorList>
            <person name="Cui H.-L."/>
        </authorList>
    </citation>
    <scope>NUCLEOTIDE SEQUENCE</scope>
    <source>
        <strain evidence="2">ZS-35-S2</strain>
        <plasmid evidence="2">unnamed1</plasmid>
    </source>
</reference>
<feature type="region of interest" description="Disordered" evidence="1">
    <location>
        <begin position="199"/>
        <end position="222"/>
    </location>
</feature>
<dbReference type="RefSeq" id="WP_260644086.1">
    <property type="nucleotide sequence ID" value="NZ_CP104004.1"/>
</dbReference>
<name>A0A9E7R6S9_9EURY</name>
<accession>A0A9E7R6S9</accession>
<geneLocation type="plasmid" evidence="2 3">
    <name>unnamed1</name>
</geneLocation>
<evidence type="ECO:0000313" key="2">
    <source>
        <dbReference type="EMBL" id="UWM56975.1"/>
    </source>
</evidence>
<dbReference type="InterPro" id="IPR017850">
    <property type="entry name" value="Alkaline_phosphatase_core_sf"/>
</dbReference>
<dbReference type="KEGG" id="ssai:N0B31_22275"/>
<dbReference type="Proteomes" id="UP001057580">
    <property type="component" value="Plasmid unnamed1"/>
</dbReference>
<keyword evidence="2" id="KW-0614">Plasmid</keyword>
<dbReference type="SUPFAM" id="SSF53649">
    <property type="entry name" value="Alkaline phosphatase-like"/>
    <property type="match status" value="1"/>
</dbReference>
<dbReference type="AlphaFoldDB" id="A0A9E7R6S9"/>
<feature type="compositionally biased region" description="Basic and acidic residues" evidence="1">
    <location>
        <begin position="199"/>
        <end position="211"/>
    </location>
</feature>
<evidence type="ECO:0000313" key="3">
    <source>
        <dbReference type="Proteomes" id="UP001057580"/>
    </source>
</evidence>